<dbReference type="EMBL" id="KV454542">
    <property type="protein sequence ID" value="ODV66680.1"/>
    <property type="molecule type" value="Genomic_DNA"/>
</dbReference>
<evidence type="ECO:0000313" key="7">
    <source>
        <dbReference type="EMBL" id="ODV66680.1"/>
    </source>
</evidence>
<feature type="compositionally biased region" description="Basic and acidic residues" evidence="5">
    <location>
        <begin position="1"/>
        <end position="29"/>
    </location>
</feature>
<evidence type="ECO:0000256" key="4">
    <source>
        <dbReference type="SAM" id="Coils"/>
    </source>
</evidence>
<keyword evidence="2" id="KW-0333">Golgi apparatus</keyword>
<dbReference type="Proteomes" id="UP000095085">
    <property type="component" value="Unassembled WGS sequence"/>
</dbReference>
<feature type="region of interest" description="Disordered" evidence="5">
    <location>
        <begin position="505"/>
        <end position="545"/>
    </location>
</feature>
<dbReference type="PANTHER" id="PTHR46515">
    <property type="entry name" value="TATA ELEMENT MODULATORY FACTOR TMF1"/>
    <property type="match status" value="1"/>
</dbReference>
<dbReference type="RefSeq" id="XP_020075747.1">
    <property type="nucleotide sequence ID" value="XM_020218762.1"/>
</dbReference>
<evidence type="ECO:0000313" key="8">
    <source>
        <dbReference type="Proteomes" id="UP000095085"/>
    </source>
</evidence>
<evidence type="ECO:0000256" key="5">
    <source>
        <dbReference type="SAM" id="MobiDB-lite"/>
    </source>
</evidence>
<dbReference type="PANTHER" id="PTHR46515:SF1">
    <property type="entry name" value="TATA ELEMENT MODULATORY FACTOR"/>
    <property type="match status" value="1"/>
</dbReference>
<feature type="domain" description="TATA element modulatory factor 1 TATA binding" evidence="6">
    <location>
        <begin position="604"/>
        <end position="713"/>
    </location>
</feature>
<feature type="coiled-coil region" evidence="4">
    <location>
        <begin position="167"/>
        <end position="327"/>
    </location>
</feature>
<feature type="coiled-coil region" evidence="4">
    <location>
        <begin position="386"/>
        <end position="480"/>
    </location>
</feature>
<dbReference type="Pfam" id="PF12325">
    <property type="entry name" value="TMF_TATA_bd"/>
    <property type="match status" value="1"/>
</dbReference>
<dbReference type="Pfam" id="PF12329">
    <property type="entry name" value="TMF_DNA_bd"/>
    <property type="match status" value="1"/>
</dbReference>
<evidence type="ECO:0000259" key="6">
    <source>
        <dbReference type="Pfam" id="PF12325"/>
    </source>
</evidence>
<organism evidence="7 8">
    <name type="scientific">Hyphopichia burtonii NRRL Y-1933</name>
    <dbReference type="NCBI Taxonomy" id="984485"/>
    <lineage>
        <taxon>Eukaryota</taxon>
        <taxon>Fungi</taxon>
        <taxon>Dikarya</taxon>
        <taxon>Ascomycota</taxon>
        <taxon>Saccharomycotina</taxon>
        <taxon>Pichiomycetes</taxon>
        <taxon>Debaryomycetaceae</taxon>
        <taxon>Hyphopichia</taxon>
    </lineage>
</organism>
<dbReference type="InterPro" id="IPR052602">
    <property type="entry name" value="Growth_transcription_reg"/>
</dbReference>
<feature type="region of interest" description="Disordered" evidence="5">
    <location>
        <begin position="1"/>
        <end position="106"/>
    </location>
</feature>
<dbReference type="AlphaFoldDB" id="A0A1E4RHF1"/>
<keyword evidence="3 4" id="KW-0175">Coiled coil</keyword>
<feature type="compositionally biased region" description="Polar residues" evidence="5">
    <location>
        <begin position="75"/>
        <end position="91"/>
    </location>
</feature>
<dbReference type="GeneID" id="30993312"/>
<gene>
    <name evidence="7" type="ORF">HYPBUDRAFT_110429</name>
</gene>
<sequence>MAGESKTETGKNTEKTNDKTEKTDEKTETGEPNGEPPKTRKRLTLQERLALAAKGGKKSSTKSSVTSLPPEPSTPVASTPVASTPVASTPVASPRPASPANHDELSSLKSQNKELLEELKKLKSQNNNSSDKKDLLLKISQKDETISQLLKEGEQLSIKELKLNDTIKSLKQSNLKLESNLKIFSDKNNEAQLQINELDNFLHKHKFKSIDQLMDSYNEKLKNITDMNNKFDQEKSLNWESKYKEQQKLYDNELSEKKKLSKELNELNIKLDMMKSQSVLDLNSKDNLINNLKKEINHSKEESLNEISRLESKLEFFRIENESFNNDATKNDSKNSENGKVIDYDEFAKLSTTHHNLQQQYISSQENWKLIESNLLSKIDNLSASLDILKKSKLKISNDLKKLTNNLNNKDDEYNDLLKNYESLNKENQDLKLQLNLKIEEIKESQEKYDKFKVIFNNDREKLNVKIDSLNNEILKLKEDSSPSITIDDHTQSFVRPLPQMRSLNNSGLHINIEPPTKSQFRNSSPSIDSPTQSPSWQEIRVGESSTTPAINKDFSSVFLNASHNNSSSSLHDNSSNLNDDYDDSFSSHLKSGNQSISGLMPNSGNNNIQLISKMSSNIRRLEIELNTLKEENSKLSSEKEQAQQELLKKLKLTDEVENLNATIDNLKTEIDNKSAKELTMLQLIGEKSEQVEELKADVLDLKDLCRQQVQQMIELQESK</sequence>
<dbReference type="GO" id="GO:0005794">
    <property type="term" value="C:Golgi apparatus"/>
    <property type="evidence" value="ECO:0007669"/>
    <property type="project" value="UniProtKB-SubCell"/>
</dbReference>
<dbReference type="STRING" id="984485.A0A1E4RHF1"/>
<feature type="region of interest" description="Disordered" evidence="5">
    <location>
        <begin position="582"/>
        <end position="603"/>
    </location>
</feature>
<proteinExistence type="predicted"/>
<evidence type="ECO:0000256" key="1">
    <source>
        <dbReference type="ARBA" id="ARBA00004555"/>
    </source>
</evidence>
<evidence type="ECO:0000256" key="2">
    <source>
        <dbReference type="ARBA" id="ARBA00023034"/>
    </source>
</evidence>
<feature type="compositionally biased region" description="Polar residues" evidence="5">
    <location>
        <begin position="589"/>
        <end position="603"/>
    </location>
</feature>
<dbReference type="InterPro" id="IPR022092">
    <property type="entry name" value="TMF_DNA-bd"/>
</dbReference>
<evidence type="ECO:0000256" key="3">
    <source>
        <dbReference type="ARBA" id="ARBA00023054"/>
    </source>
</evidence>
<dbReference type="OrthoDB" id="74178at2759"/>
<reference evidence="8" key="1">
    <citation type="submission" date="2016-05" db="EMBL/GenBank/DDBJ databases">
        <title>Comparative genomics of biotechnologically important yeasts.</title>
        <authorList>
            <consortium name="DOE Joint Genome Institute"/>
            <person name="Riley R."/>
            <person name="Haridas S."/>
            <person name="Wolfe K.H."/>
            <person name="Lopes M.R."/>
            <person name="Hittinger C.T."/>
            <person name="Goker M."/>
            <person name="Salamov A."/>
            <person name="Wisecaver J."/>
            <person name="Long T.M."/>
            <person name="Aerts A.L."/>
            <person name="Barry K."/>
            <person name="Choi C."/>
            <person name="Clum A."/>
            <person name="Coughlan A.Y."/>
            <person name="Deshpande S."/>
            <person name="Douglass A.P."/>
            <person name="Hanson S.J."/>
            <person name="Klenk H.-P."/>
            <person name="Labutti K."/>
            <person name="Lapidus A."/>
            <person name="Lindquist E."/>
            <person name="Lipzen A."/>
            <person name="Meier-Kolthoff J.P."/>
            <person name="Ohm R.A."/>
            <person name="Otillar R.P."/>
            <person name="Pangilinan J."/>
            <person name="Peng Y."/>
            <person name="Rokas A."/>
            <person name="Rosa C.A."/>
            <person name="Scheuner C."/>
            <person name="Sibirny A.A."/>
            <person name="Slot J.C."/>
            <person name="Stielow J.B."/>
            <person name="Sun H."/>
            <person name="Kurtzman C.P."/>
            <person name="Blackwell M."/>
            <person name="Grigoriev I.V."/>
            <person name="Jeffries T.W."/>
        </authorList>
    </citation>
    <scope>NUCLEOTIDE SEQUENCE [LARGE SCALE GENOMIC DNA]</scope>
    <source>
        <strain evidence="8">NRRL Y-1933</strain>
    </source>
</reference>
<feature type="compositionally biased region" description="Polar residues" evidence="5">
    <location>
        <begin position="517"/>
        <end position="537"/>
    </location>
</feature>
<feature type="coiled-coil region" evidence="4">
    <location>
        <begin position="612"/>
        <end position="712"/>
    </location>
</feature>
<protein>
    <recommendedName>
        <fullName evidence="6">TATA element modulatory factor 1 TATA binding domain-containing protein</fullName>
    </recommendedName>
</protein>
<name>A0A1E4RHF1_9ASCO</name>
<dbReference type="InterPro" id="IPR022091">
    <property type="entry name" value="TMF_TATA-bd"/>
</dbReference>
<comment type="subcellular location">
    <subcellularLocation>
        <location evidence="1">Golgi apparatus</location>
    </subcellularLocation>
</comment>
<dbReference type="GO" id="GO:0005783">
    <property type="term" value="C:endoplasmic reticulum"/>
    <property type="evidence" value="ECO:0007669"/>
    <property type="project" value="TreeGrafter"/>
</dbReference>
<accession>A0A1E4RHF1</accession>
<keyword evidence="8" id="KW-1185">Reference proteome</keyword>